<accession>A0A1Z5JQ26</accession>
<dbReference type="EMBL" id="BDSP01000097">
    <property type="protein sequence ID" value="GAX15881.1"/>
    <property type="molecule type" value="Genomic_DNA"/>
</dbReference>
<gene>
    <name evidence="7" type="ORF">FisN_2Lh386</name>
</gene>
<dbReference type="GO" id="GO:0016702">
    <property type="term" value="F:oxidoreductase activity, acting on single donors with incorporation of molecular oxygen, incorporation of two atoms of oxygen"/>
    <property type="evidence" value="ECO:0007669"/>
    <property type="project" value="UniProtKB-ARBA"/>
</dbReference>
<keyword evidence="7" id="KW-0223">Dioxygenase</keyword>
<protein>
    <submittedName>
        <fullName evidence="7">4,5-DOPA dioxygenase extradiol</fullName>
    </submittedName>
</protein>
<reference evidence="7 8" key="1">
    <citation type="journal article" date="2015" name="Plant Cell">
        <title>Oil accumulation by the oleaginous diatom Fistulifera solaris as revealed by the genome and transcriptome.</title>
        <authorList>
            <person name="Tanaka T."/>
            <person name="Maeda Y."/>
            <person name="Veluchamy A."/>
            <person name="Tanaka M."/>
            <person name="Abida H."/>
            <person name="Marechal E."/>
            <person name="Bowler C."/>
            <person name="Muto M."/>
            <person name="Sunaga Y."/>
            <person name="Tanaka M."/>
            <person name="Yoshino T."/>
            <person name="Taniguchi T."/>
            <person name="Fukuda Y."/>
            <person name="Nemoto M."/>
            <person name="Matsumoto M."/>
            <person name="Wong P.S."/>
            <person name="Aburatani S."/>
            <person name="Fujibuchi W."/>
        </authorList>
    </citation>
    <scope>NUCLEOTIDE SEQUENCE [LARGE SCALE GENOMIC DNA]</scope>
    <source>
        <strain evidence="7 8">JPCC DA0580</strain>
    </source>
</reference>
<proteinExistence type="inferred from homology"/>
<keyword evidence="4" id="KW-0862">Zinc</keyword>
<dbReference type="Proteomes" id="UP000198406">
    <property type="component" value="Unassembled WGS sequence"/>
</dbReference>
<keyword evidence="5" id="KW-0560">Oxidoreductase</keyword>
<evidence type="ECO:0000256" key="5">
    <source>
        <dbReference type="ARBA" id="ARBA00023002"/>
    </source>
</evidence>
<evidence type="ECO:0000259" key="6">
    <source>
        <dbReference type="Pfam" id="PF02900"/>
    </source>
</evidence>
<dbReference type="InterPro" id="IPR004183">
    <property type="entry name" value="Xdiol_dOase_suB"/>
</dbReference>
<comment type="caution">
    <text evidence="7">The sequence shown here is derived from an EMBL/GenBank/DDBJ whole genome shotgun (WGS) entry which is preliminary data.</text>
</comment>
<keyword evidence="3" id="KW-0479">Metal-binding</keyword>
<dbReference type="Gene3D" id="3.40.830.10">
    <property type="entry name" value="LigB-like"/>
    <property type="match status" value="1"/>
</dbReference>
<feature type="domain" description="Extradiol ring-cleavage dioxygenase class III enzyme subunit B" evidence="6">
    <location>
        <begin position="21"/>
        <end position="254"/>
    </location>
</feature>
<name>A0A1Z5JQ26_FISSO</name>
<dbReference type="InParanoid" id="A0A1Z5JQ26"/>
<dbReference type="GO" id="GO:0008270">
    <property type="term" value="F:zinc ion binding"/>
    <property type="evidence" value="ECO:0007669"/>
    <property type="project" value="InterPro"/>
</dbReference>
<organism evidence="7 8">
    <name type="scientific">Fistulifera solaris</name>
    <name type="common">Oleaginous diatom</name>
    <dbReference type="NCBI Taxonomy" id="1519565"/>
    <lineage>
        <taxon>Eukaryota</taxon>
        <taxon>Sar</taxon>
        <taxon>Stramenopiles</taxon>
        <taxon>Ochrophyta</taxon>
        <taxon>Bacillariophyta</taxon>
        <taxon>Bacillariophyceae</taxon>
        <taxon>Bacillariophycidae</taxon>
        <taxon>Naviculales</taxon>
        <taxon>Naviculaceae</taxon>
        <taxon>Fistulifera</taxon>
    </lineage>
</organism>
<dbReference type="InterPro" id="IPR014436">
    <property type="entry name" value="Extradiol_dOase_DODA"/>
</dbReference>
<evidence type="ECO:0000313" key="8">
    <source>
        <dbReference type="Proteomes" id="UP000198406"/>
    </source>
</evidence>
<evidence type="ECO:0000256" key="4">
    <source>
        <dbReference type="ARBA" id="ARBA00022833"/>
    </source>
</evidence>
<dbReference type="AlphaFoldDB" id="A0A1Z5JQ26"/>
<keyword evidence="8" id="KW-1185">Reference proteome</keyword>
<dbReference type="SUPFAM" id="SSF53213">
    <property type="entry name" value="LigB-like"/>
    <property type="match status" value="1"/>
</dbReference>
<comment type="similarity">
    <text evidence="2">Belongs to the DODA-type extradiol aromatic ring-opening dioxygenase family.</text>
</comment>
<dbReference type="PANTHER" id="PTHR30096">
    <property type="entry name" value="4,5-DOPA DIOXYGENASE EXTRADIOL-LIKE PROTEIN"/>
    <property type="match status" value="1"/>
</dbReference>
<dbReference type="PIRSF" id="PIRSF006157">
    <property type="entry name" value="Doxgns_DODA"/>
    <property type="match status" value="1"/>
</dbReference>
<dbReference type="Pfam" id="PF02900">
    <property type="entry name" value="LigB"/>
    <property type="match status" value="1"/>
</dbReference>
<evidence type="ECO:0000256" key="1">
    <source>
        <dbReference type="ARBA" id="ARBA00001947"/>
    </source>
</evidence>
<sequence length="259" mass="28707">MMRMPALFVNHGGGPMPLMGRQPMIAHHLQQSVTEYITEKPRAIVVISAHHEANPIAITSSAKPSMYFDYYGFPPETYQFKYPAPGNPELARQIQNLLSEKGIESQLDAKRGFDHGAFVPLMLMYPEADIPVVCVSLHSSLSPDIHLALGNALAPLQDQGVLLLGSGFAFHNFDAMRNPDEASYKKSNDFNNWLKDAVMTNPMEKLRDWKNAPSARFAHPREEHLLPLLVTAAAGGSPRIIYDQQAGDGNFAISGYMFQ</sequence>
<dbReference type="CDD" id="cd07363">
    <property type="entry name" value="45_DOPA_Dioxygenase"/>
    <property type="match status" value="1"/>
</dbReference>
<evidence type="ECO:0000256" key="2">
    <source>
        <dbReference type="ARBA" id="ARBA00007581"/>
    </source>
</evidence>
<evidence type="ECO:0000313" key="7">
    <source>
        <dbReference type="EMBL" id="GAX15881.1"/>
    </source>
</evidence>
<evidence type="ECO:0000256" key="3">
    <source>
        <dbReference type="ARBA" id="ARBA00022723"/>
    </source>
</evidence>
<dbReference type="PANTHER" id="PTHR30096:SF0">
    <property type="entry name" value="4,5-DOPA DIOXYGENASE EXTRADIOL-LIKE PROTEIN"/>
    <property type="match status" value="1"/>
</dbReference>
<comment type="cofactor">
    <cofactor evidence="1">
        <name>Zn(2+)</name>
        <dbReference type="ChEBI" id="CHEBI:29105"/>
    </cofactor>
</comment>
<dbReference type="GO" id="GO:0008198">
    <property type="term" value="F:ferrous iron binding"/>
    <property type="evidence" value="ECO:0007669"/>
    <property type="project" value="InterPro"/>
</dbReference>
<dbReference type="OrthoDB" id="7396853at2759"/>